<name>A0A4R2PVP2_9PSEU</name>
<comment type="similarity">
    <text evidence="1">Belongs to the 4-oxalocrotonate tautomerase family.</text>
</comment>
<evidence type="ECO:0000259" key="3">
    <source>
        <dbReference type="Pfam" id="PF01361"/>
    </source>
</evidence>
<dbReference type="SUPFAM" id="SSF55331">
    <property type="entry name" value="Tautomerase/MIF"/>
    <property type="match status" value="1"/>
</dbReference>
<reference evidence="4 5" key="1">
    <citation type="submission" date="2019-03" db="EMBL/GenBank/DDBJ databases">
        <title>Genomic Encyclopedia of Type Strains, Phase IV (KMG-IV): sequencing the most valuable type-strain genomes for metagenomic binning, comparative biology and taxonomic classification.</title>
        <authorList>
            <person name="Goeker M."/>
        </authorList>
    </citation>
    <scope>NUCLEOTIDE SEQUENCE [LARGE SCALE GENOMIC DNA]</scope>
    <source>
        <strain evidence="4 5">DSM 45765</strain>
    </source>
</reference>
<evidence type="ECO:0000313" key="5">
    <source>
        <dbReference type="Proteomes" id="UP000294911"/>
    </source>
</evidence>
<comment type="caution">
    <text evidence="4">The sequence shown here is derived from an EMBL/GenBank/DDBJ whole genome shotgun (WGS) entry which is preliminary data.</text>
</comment>
<proteinExistence type="inferred from homology"/>
<dbReference type="Pfam" id="PF01361">
    <property type="entry name" value="Tautomerase"/>
    <property type="match status" value="1"/>
</dbReference>
<feature type="domain" description="4-oxalocrotonate tautomerase-like" evidence="3">
    <location>
        <begin position="2"/>
        <end position="57"/>
    </location>
</feature>
<dbReference type="EMBL" id="SLXQ01000032">
    <property type="protein sequence ID" value="TCP39178.1"/>
    <property type="molecule type" value="Genomic_DNA"/>
</dbReference>
<dbReference type="InterPro" id="IPR014347">
    <property type="entry name" value="Tautomerase/MIF_sf"/>
</dbReference>
<evidence type="ECO:0000256" key="1">
    <source>
        <dbReference type="ARBA" id="ARBA00006723"/>
    </source>
</evidence>
<dbReference type="PANTHER" id="PTHR35530">
    <property type="entry name" value="TAUTOMERASE-RELATED"/>
    <property type="match status" value="1"/>
</dbReference>
<protein>
    <submittedName>
        <fullName evidence="4">4-oxalocrotonate tautomerase</fullName>
    </submittedName>
</protein>
<dbReference type="PANTHER" id="PTHR35530:SF1">
    <property type="entry name" value="2-HYDROXYMUCONATE TAUTOMERASE"/>
    <property type="match status" value="1"/>
</dbReference>
<accession>A0A4R2PVP2</accession>
<dbReference type="RefSeq" id="WP_132881389.1">
    <property type="nucleotide sequence ID" value="NZ_SLXQ01000032.1"/>
</dbReference>
<evidence type="ECO:0000256" key="2">
    <source>
        <dbReference type="ARBA" id="ARBA00023235"/>
    </source>
</evidence>
<keyword evidence="5" id="KW-1185">Reference proteome</keyword>
<dbReference type="InterPro" id="IPR004370">
    <property type="entry name" value="4-OT-like_dom"/>
</dbReference>
<dbReference type="Proteomes" id="UP000294911">
    <property type="component" value="Unassembled WGS sequence"/>
</dbReference>
<sequence>MPIIDVSLSPGRTTDQLRALVEELTEATHSSLGVSRDRVRILLREVPDTHWATAGVTTEQAKQEGTH</sequence>
<gene>
    <name evidence="4" type="ORF">EV191_13218</name>
</gene>
<dbReference type="AlphaFoldDB" id="A0A4R2PVP2"/>
<dbReference type="OrthoDB" id="4965437at2"/>
<organism evidence="4 5">
    <name type="scientific">Tamaricihabitans halophyticus</name>
    <dbReference type="NCBI Taxonomy" id="1262583"/>
    <lineage>
        <taxon>Bacteria</taxon>
        <taxon>Bacillati</taxon>
        <taxon>Actinomycetota</taxon>
        <taxon>Actinomycetes</taxon>
        <taxon>Pseudonocardiales</taxon>
        <taxon>Pseudonocardiaceae</taxon>
        <taxon>Tamaricihabitans</taxon>
    </lineage>
</organism>
<dbReference type="Gene3D" id="3.30.429.10">
    <property type="entry name" value="Macrophage Migration Inhibitory Factor"/>
    <property type="match status" value="1"/>
</dbReference>
<keyword evidence="2" id="KW-0413">Isomerase</keyword>
<evidence type="ECO:0000313" key="4">
    <source>
        <dbReference type="EMBL" id="TCP39178.1"/>
    </source>
</evidence>
<dbReference type="GO" id="GO:0016853">
    <property type="term" value="F:isomerase activity"/>
    <property type="evidence" value="ECO:0007669"/>
    <property type="project" value="UniProtKB-KW"/>
</dbReference>